<evidence type="ECO:0008006" key="5">
    <source>
        <dbReference type="Google" id="ProtNLM"/>
    </source>
</evidence>
<evidence type="ECO:0000259" key="1">
    <source>
        <dbReference type="Pfam" id="PF13456"/>
    </source>
</evidence>
<sequence length="189" mass="21507">MWRQIWKLSIPSKLKNFVWRLAHNTLAVRGNLEHRGMKIAKKCVVCSRSHEDGGHLFFKCKLAKTVWLATNLEHVRAQLVSFGSAKDVVITILEILKFFGKDEGASRGLKPKLKWERPSRAMQMGIGKIVLETDALLVKQAIETYSHESSQVGTLISELRNLLDLDFIDAKVEYRPRDCNKVAHSLEAL</sequence>
<dbReference type="OrthoDB" id="694270at2759"/>
<dbReference type="Gramene" id="TVU21067">
    <property type="protein sequence ID" value="TVU21067"/>
    <property type="gene ID" value="EJB05_30680"/>
</dbReference>
<feature type="non-terminal residue" evidence="3">
    <location>
        <position position="1"/>
    </location>
</feature>
<reference evidence="3 4" key="1">
    <citation type="journal article" date="2019" name="Sci. Rep.">
        <title>A high-quality genome of Eragrostis curvula grass provides insights into Poaceae evolution and supports new strategies to enhance forage quality.</title>
        <authorList>
            <person name="Carballo J."/>
            <person name="Santos B.A.C.M."/>
            <person name="Zappacosta D."/>
            <person name="Garbus I."/>
            <person name="Selva J.P."/>
            <person name="Gallo C.A."/>
            <person name="Diaz A."/>
            <person name="Albertini E."/>
            <person name="Caccamo M."/>
            <person name="Echenique V."/>
        </authorList>
    </citation>
    <scope>NUCLEOTIDE SEQUENCE [LARGE SCALE GENOMIC DNA]</scope>
    <source>
        <strain evidence="4">cv. Victoria</strain>
        <tissue evidence="3">Leaf</tissue>
    </source>
</reference>
<feature type="domain" description="Reverse transcriptase zinc-binding" evidence="2">
    <location>
        <begin position="2"/>
        <end position="67"/>
    </location>
</feature>
<protein>
    <recommendedName>
        <fullName evidence="5">Reverse transcriptase zinc-binding domain-containing protein</fullName>
    </recommendedName>
</protein>
<dbReference type="AlphaFoldDB" id="A0A5J9UCI0"/>
<feature type="non-terminal residue" evidence="3">
    <location>
        <position position="189"/>
    </location>
</feature>
<dbReference type="Proteomes" id="UP000324897">
    <property type="component" value="Unassembled WGS sequence"/>
</dbReference>
<gene>
    <name evidence="3" type="ORF">EJB05_30680</name>
</gene>
<dbReference type="InterPro" id="IPR044730">
    <property type="entry name" value="RNase_H-like_dom_plant"/>
</dbReference>
<feature type="domain" description="RNase H type-1" evidence="1">
    <location>
        <begin position="121"/>
        <end position="186"/>
    </location>
</feature>
<organism evidence="3 4">
    <name type="scientific">Eragrostis curvula</name>
    <name type="common">weeping love grass</name>
    <dbReference type="NCBI Taxonomy" id="38414"/>
    <lineage>
        <taxon>Eukaryota</taxon>
        <taxon>Viridiplantae</taxon>
        <taxon>Streptophyta</taxon>
        <taxon>Embryophyta</taxon>
        <taxon>Tracheophyta</taxon>
        <taxon>Spermatophyta</taxon>
        <taxon>Magnoliopsida</taxon>
        <taxon>Liliopsida</taxon>
        <taxon>Poales</taxon>
        <taxon>Poaceae</taxon>
        <taxon>PACMAD clade</taxon>
        <taxon>Chloridoideae</taxon>
        <taxon>Eragrostideae</taxon>
        <taxon>Eragrostidinae</taxon>
        <taxon>Eragrostis</taxon>
    </lineage>
</organism>
<proteinExistence type="predicted"/>
<accession>A0A5J9UCI0</accession>
<evidence type="ECO:0000259" key="2">
    <source>
        <dbReference type="Pfam" id="PF13966"/>
    </source>
</evidence>
<dbReference type="Pfam" id="PF13456">
    <property type="entry name" value="RVT_3"/>
    <property type="match status" value="1"/>
</dbReference>
<evidence type="ECO:0000313" key="4">
    <source>
        <dbReference type="Proteomes" id="UP000324897"/>
    </source>
</evidence>
<dbReference type="InterPro" id="IPR002156">
    <property type="entry name" value="RNaseH_domain"/>
</dbReference>
<name>A0A5J9UCI0_9POAL</name>
<comment type="caution">
    <text evidence="3">The sequence shown here is derived from an EMBL/GenBank/DDBJ whole genome shotgun (WGS) entry which is preliminary data.</text>
</comment>
<dbReference type="GO" id="GO:0004523">
    <property type="term" value="F:RNA-DNA hybrid ribonuclease activity"/>
    <property type="evidence" value="ECO:0007669"/>
    <property type="project" value="InterPro"/>
</dbReference>
<dbReference type="Pfam" id="PF13966">
    <property type="entry name" value="zf-RVT"/>
    <property type="match status" value="1"/>
</dbReference>
<keyword evidence="4" id="KW-1185">Reference proteome</keyword>
<dbReference type="EMBL" id="RWGY01000026">
    <property type="protein sequence ID" value="TVU21067.1"/>
    <property type="molecule type" value="Genomic_DNA"/>
</dbReference>
<dbReference type="InterPro" id="IPR026960">
    <property type="entry name" value="RVT-Znf"/>
</dbReference>
<evidence type="ECO:0000313" key="3">
    <source>
        <dbReference type="EMBL" id="TVU21067.1"/>
    </source>
</evidence>
<dbReference type="CDD" id="cd06222">
    <property type="entry name" value="RNase_H_like"/>
    <property type="match status" value="1"/>
</dbReference>
<dbReference type="GO" id="GO:0003676">
    <property type="term" value="F:nucleic acid binding"/>
    <property type="evidence" value="ECO:0007669"/>
    <property type="project" value="InterPro"/>
</dbReference>